<organism evidence="2 3">
    <name type="scientific">Streptomyces alfalfae</name>
    <dbReference type="NCBI Taxonomy" id="1642299"/>
    <lineage>
        <taxon>Bacteria</taxon>
        <taxon>Bacillati</taxon>
        <taxon>Actinomycetota</taxon>
        <taxon>Actinomycetes</taxon>
        <taxon>Kitasatosporales</taxon>
        <taxon>Streptomycetaceae</taxon>
        <taxon>Streptomyces</taxon>
    </lineage>
</organism>
<reference evidence="2 3" key="1">
    <citation type="submission" date="2016-05" db="EMBL/GenBank/DDBJ databases">
        <authorList>
            <person name="Gu J."/>
        </authorList>
    </citation>
    <scope>NUCLEOTIDE SEQUENCE [LARGE SCALE GENOMIC DNA]</scope>
    <source>
        <strain evidence="2 3">ACCC40021</strain>
    </source>
</reference>
<keyword evidence="3" id="KW-1185">Reference proteome</keyword>
<evidence type="ECO:0000313" key="2">
    <source>
        <dbReference type="EMBL" id="APY85203.1"/>
    </source>
</evidence>
<sequence>MGAPGDERENLMFRAIADVLRQIVGAIATVVTLPFRALARLFGGASRSTGRSGGRAGRARRV</sequence>
<name>A0ABM6GP84_9ACTN</name>
<dbReference type="NCBIfam" id="NF040918">
    <property type="entry name" value="LPFR_fam"/>
    <property type="match status" value="1"/>
</dbReference>
<accession>A0ABM6GP84</accession>
<keyword evidence="1" id="KW-0812">Transmembrane</keyword>
<keyword evidence="1" id="KW-0472">Membrane</keyword>
<dbReference type="Proteomes" id="UP000187191">
    <property type="component" value="Chromosome"/>
</dbReference>
<feature type="transmembrane region" description="Helical" evidence="1">
    <location>
        <begin position="20"/>
        <end position="39"/>
    </location>
</feature>
<dbReference type="InterPro" id="IPR049849">
    <property type="entry name" value="LPFR_strepto"/>
</dbReference>
<protein>
    <submittedName>
        <fullName evidence="2">Uncharacterized protein</fullName>
    </submittedName>
</protein>
<gene>
    <name evidence="2" type="ORF">A7J05_05215</name>
</gene>
<dbReference type="EMBL" id="CP015588">
    <property type="protein sequence ID" value="APY85203.1"/>
    <property type="molecule type" value="Genomic_DNA"/>
</dbReference>
<evidence type="ECO:0000256" key="1">
    <source>
        <dbReference type="SAM" id="Phobius"/>
    </source>
</evidence>
<proteinExistence type="predicted"/>
<evidence type="ECO:0000313" key="3">
    <source>
        <dbReference type="Proteomes" id="UP000187191"/>
    </source>
</evidence>
<keyword evidence="1" id="KW-1133">Transmembrane helix</keyword>